<dbReference type="EMBL" id="BAABDK010000010">
    <property type="protein sequence ID" value="GAA4027386.1"/>
    <property type="molecule type" value="Genomic_DNA"/>
</dbReference>
<keyword evidence="1" id="KW-0472">Membrane</keyword>
<gene>
    <name evidence="2" type="ORF">GCM10022409_09220</name>
</gene>
<keyword evidence="1" id="KW-1133">Transmembrane helix</keyword>
<organism evidence="2 3">
    <name type="scientific">Hymenobacter glaciei</name>
    <dbReference type="NCBI Taxonomy" id="877209"/>
    <lineage>
        <taxon>Bacteria</taxon>
        <taxon>Pseudomonadati</taxon>
        <taxon>Bacteroidota</taxon>
        <taxon>Cytophagia</taxon>
        <taxon>Cytophagales</taxon>
        <taxon>Hymenobacteraceae</taxon>
        <taxon>Hymenobacter</taxon>
    </lineage>
</organism>
<comment type="caution">
    <text evidence="2">The sequence shown here is derived from an EMBL/GenBank/DDBJ whole genome shotgun (WGS) entry which is preliminary data.</text>
</comment>
<keyword evidence="1" id="KW-0812">Transmembrane</keyword>
<evidence type="ECO:0000313" key="3">
    <source>
        <dbReference type="Proteomes" id="UP001501469"/>
    </source>
</evidence>
<sequence length="147" mass="16462">MSRFFTWARKYLVYLVIGICLAGGWYGMRAKQTMHTRARYTIGYITGGIYRPKSGKSYSYRFAVKGKEYEATDISEAGMETENGARFLVEYDSLDPEVSTGHFTVSVPDSIAASPPSGWIIPPFPNKAIGHPMRLSQPSGHLFRIIL</sequence>
<protein>
    <recommendedName>
        <fullName evidence="4">DUF3592 domain-containing protein</fullName>
    </recommendedName>
</protein>
<proteinExistence type="predicted"/>
<evidence type="ECO:0000256" key="1">
    <source>
        <dbReference type="SAM" id="Phobius"/>
    </source>
</evidence>
<evidence type="ECO:0000313" key="2">
    <source>
        <dbReference type="EMBL" id="GAA4027386.1"/>
    </source>
</evidence>
<accession>A0ABP7TK35</accession>
<keyword evidence="3" id="KW-1185">Reference proteome</keyword>
<dbReference type="Proteomes" id="UP001501469">
    <property type="component" value="Unassembled WGS sequence"/>
</dbReference>
<feature type="transmembrane region" description="Helical" evidence="1">
    <location>
        <begin position="12"/>
        <end position="28"/>
    </location>
</feature>
<evidence type="ECO:0008006" key="4">
    <source>
        <dbReference type="Google" id="ProtNLM"/>
    </source>
</evidence>
<name>A0ABP7TK35_9BACT</name>
<reference evidence="3" key="1">
    <citation type="journal article" date="2019" name="Int. J. Syst. Evol. Microbiol.">
        <title>The Global Catalogue of Microorganisms (GCM) 10K type strain sequencing project: providing services to taxonomists for standard genome sequencing and annotation.</title>
        <authorList>
            <consortium name="The Broad Institute Genomics Platform"/>
            <consortium name="The Broad Institute Genome Sequencing Center for Infectious Disease"/>
            <person name="Wu L."/>
            <person name="Ma J."/>
        </authorList>
    </citation>
    <scope>NUCLEOTIDE SEQUENCE [LARGE SCALE GENOMIC DNA]</scope>
    <source>
        <strain evidence="3">JCM 17225</strain>
    </source>
</reference>